<dbReference type="RefSeq" id="WP_121876526.1">
    <property type="nucleotide sequence ID" value="NZ_REFJ01000002.1"/>
</dbReference>
<reference evidence="2 3" key="1">
    <citation type="submission" date="2018-10" db="EMBL/GenBank/DDBJ databases">
        <title>Genomic Encyclopedia of Type Strains, Phase IV (KMG-IV): sequencing the most valuable type-strain genomes for metagenomic binning, comparative biology and taxonomic classification.</title>
        <authorList>
            <person name="Goeker M."/>
        </authorList>
    </citation>
    <scope>NUCLEOTIDE SEQUENCE [LARGE SCALE GENOMIC DNA]</scope>
    <source>
        <strain evidence="2 3">DSM 25080</strain>
    </source>
</reference>
<proteinExistence type="predicted"/>
<name>A0A3M0A8F2_9GAMM</name>
<organism evidence="2 3">
    <name type="scientific">Umboniibacter marinipuniceus</name>
    <dbReference type="NCBI Taxonomy" id="569599"/>
    <lineage>
        <taxon>Bacteria</taxon>
        <taxon>Pseudomonadati</taxon>
        <taxon>Pseudomonadota</taxon>
        <taxon>Gammaproteobacteria</taxon>
        <taxon>Cellvibrionales</taxon>
        <taxon>Cellvibrionaceae</taxon>
        <taxon>Umboniibacter</taxon>
    </lineage>
</organism>
<evidence type="ECO:0000313" key="3">
    <source>
        <dbReference type="Proteomes" id="UP000267187"/>
    </source>
</evidence>
<comment type="caution">
    <text evidence="2">The sequence shown here is derived from an EMBL/GenBank/DDBJ whole genome shotgun (WGS) entry which is preliminary data.</text>
</comment>
<feature type="signal peptide" evidence="1">
    <location>
        <begin position="1"/>
        <end position="23"/>
    </location>
</feature>
<keyword evidence="3" id="KW-1185">Reference proteome</keyword>
<dbReference type="Pfam" id="PF09839">
    <property type="entry name" value="DUF2066"/>
    <property type="match status" value="1"/>
</dbReference>
<dbReference type="Proteomes" id="UP000267187">
    <property type="component" value="Unassembled WGS sequence"/>
</dbReference>
<dbReference type="OrthoDB" id="6195299at2"/>
<evidence type="ECO:0000256" key="1">
    <source>
        <dbReference type="SAM" id="SignalP"/>
    </source>
</evidence>
<evidence type="ECO:0000313" key="2">
    <source>
        <dbReference type="EMBL" id="RMA81383.1"/>
    </source>
</evidence>
<keyword evidence="1" id="KW-0732">Signal</keyword>
<dbReference type="InterPro" id="IPR018642">
    <property type="entry name" value="DUF2066"/>
</dbReference>
<dbReference type="EMBL" id="REFJ01000002">
    <property type="protein sequence ID" value="RMA81383.1"/>
    <property type="molecule type" value="Genomic_DNA"/>
</dbReference>
<protein>
    <recommendedName>
        <fullName evidence="4">DUF2066 domain-containing protein</fullName>
    </recommendedName>
</protein>
<dbReference type="AlphaFoldDB" id="A0A3M0A8F2"/>
<evidence type="ECO:0008006" key="4">
    <source>
        <dbReference type="Google" id="ProtNLM"/>
    </source>
</evidence>
<gene>
    <name evidence="2" type="ORF">DFR27_1203</name>
</gene>
<sequence length="339" mass="37946">MKAFITAIIVAGLTLGLMSTSQAAVVDTSVIVEDRSQRVRAEAITQAFEQVLRSRTGNTGMLDESLAALLTRSSQFVDNYAYSTNEEGFTQLDIRFQERKLRQALVEANVAYWPDQRSKTLVLLAQVTTANRSPQYLGDDEPLMASMNDAFIRYDLEMITPIWDLEDRIIVSPQQIWAHDRERAVDLATKYGASCVLTGAAYLDSQARYRISWSLDCAGEFRRRQLGALDVEGAANQGRNLVVSQLVAQQAVDLSGEPQALSVAVAGLQDYPSVTALRSYLDELLQVQSYRIQSISPAGLQVELSLVDELSKFRQRLQRDGKLQRIDDEHYQWVAMNVE</sequence>
<accession>A0A3M0A8F2</accession>
<feature type="chain" id="PRO_5018080038" description="DUF2066 domain-containing protein" evidence="1">
    <location>
        <begin position="24"/>
        <end position="339"/>
    </location>
</feature>